<feature type="transmembrane region" description="Helical" evidence="5">
    <location>
        <begin position="564"/>
        <end position="584"/>
    </location>
</feature>
<evidence type="ECO:0000313" key="8">
    <source>
        <dbReference type="Proteomes" id="UP000837857"/>
    </source>
</evidence>
<feature type="non-terminal residue" evidence="7">
    <location>
        <position position="1"/>
    </location>
</feature>
<feature type="transmembrane region" description="Helical" evidence="5">
    <location>
        <begin position="537"/>
        <end position="558"/>
    </location>
</feature>
<name>A0ABN8IA70_9NEOP</name>
<keyword evidence="3 5" id="KW-1133">Transmembrane helix</keyword>
<keyword evidence="2 5" id="KW-0812">Transmembrane</keyword>
<evidence type="ECO:0000256" key="5">
    <source>
        <dbReference type="SAM" id="Phobius"/>
    </source>
</evidence>
<dbReference type="CDD" id="cd17317">
    <property type="entry name" value="MFS_SLC22"/>
    <property type="match status" value="1"/>
</dbReference>
<dbReference type="Pfam" id="PF07690">
    <property type="entry name" value="MFS_1"/>
    <property type="match status" value="1"/>
</dbReference>
<feature type="transmembrane region" description="Helical" evidence="5">
    <location>
        <begin position="416"/>
        <end position="437"/>
    </location>
</feature>
<dbReference type="Proteomes" id="UP000837857">
    <property type="component" value="Chromosome 19"/>
</dbReference>
<accession>A0ABN8IA70</accession>
<evidence type="ECO:0000313" key="7">
    <source>
        <dbReference type="EMBL" id="CAH2049546.1"/>
    </source>
</evidence>
<feature type="domain" description="Major facilitator superfamily (MFS) profile" evidence="6">
    <location>
        <begin position="86"/>
        <end position="589"/>
    </location>
</feature>
<dbReference type="PROSITE" id="PS00216">
    <property type="entry name" value="SUGAR_TRANSPORT_1"/>
    <property type="match status" value="1"/>
</dbReference>
<dbReference type="Gene3D" id="1.20.1250.20">
    <property type="entry name" value="MFS general substrate transporter like domains"/>
    <property type="match status" value="1"/>
</dbReference>
<evidence type="ECO:0000256" key="1">
    <source>
        <dbReference type="ARBA" id="ARBA00004141"/>
    </source>
</evidence>
<feature type="transmembrane region" description="Helical" evidence="5">
    <location>
        <begin position="223"/>
        <end position="246"/>
    </location>
</feature>
<dbReference type="InterPro" id="IPR011701">
    <property type="entry name" value="MFS"/>
</dbReference>
<reference evidence="7" key="1">
    <citation type="submission" date="2022-03" db="EMBL/GenBank/DDBJ databases">
        <authorList>
            <person name="Martin H S."/>
        </authorList>
    </citation>
    <scope>NUCLEOTIDE SEQUENCE</scope>
</reference>
<proteinExistence type="predicted"/>
<feature type="transmembrane region" description="Helical" evidence="5">
    <location>
        <begin position="502"/>
        <end position="525"/>
    </location>
</feature>
<comment type="subcellular location">
    <subcellularLocation>
        <location evidence="1">Membrane</location>
        <topology evidence="1">Multi-pass membrane protein</topology>
    </subcellularLocation>
</comment>
<evidence type="ECO:0000259" key="6">
    <source>
        <dbReference type="PROSITE" id="PS50850"/>
    </source>
</evidence>
<dbReference type="InterPro" id="IPR036259">
    <property type="entry name" value="MFS_trans_sf"/>
</dbReference>
<dbReference type="EMBL" id="OW152831">
    <property type="protein sequence ID" value="CAH2049546.1"/>
    <property type="molecule type" value="Genomic_DNA"/>
</dbReference>
<feature type="transmembrane region" description="Helical" evidence="5">
    <location>
        <begin position="449"/>
        <end position="470"/>
    </location>
</feature>
<evidence type="ECO:0000256" key="4">
    <source>
        <dbReference type="ARBA" id="ARBA00023136"/>
    </source>
</evidence>
<evidence type="ECO:0000256" key="2">
    <source>
        <dbReference type="ARBA" id="ARBA00022692"/>
    </source>
</evidence>
<organism evidence="7 8">
    <name type="scientific">Iphiclides podalirius</name>
    <name type="common">scarce swallowtail</name>
    <dbReference type="NCBI Taxonomy" id="110791"/>
    <lineage>
        <taxon>Eukaryota</taxon>
        <taxon>Metazoa</taxon>
        <taxon>Ecdysozoa</taxon>
        <taxon>Arthropoda</taxon>
        <taxon>Hexapoda</taxon>
        <taxon>Insecta</taxon>
        <taxon>Pterygota</taxon>
        <taxon>Neoptera</taxon>
        <taxon>Endopterygota</taxon>
        <taxon>Lepidoptera</taxon>
        <taxon>Glossata</taxon>
        <taxon>Ditrysia</taxon>
        <taxon>Papilionoidea</taxon>
        <taxon>Papilionidae</taxon>
        <taxon>Papilioninae</taxon>
        <taxon>Iphiclides</taxon>
    </lineage>
</organism>
<dbReference type="PANTHER" id="PTHR24064">
    <property type="entry name" value="SOLUTE CARRIER FAMILY 22 MEMBER"/>
    <property type="match status" value="1"/>
</dbReference>
<evidence type="ECO:0000256" key="3">
    <source>
        <dbReference type="ARBA" id="ARBA00022989"/>
    </source>
</evidence>
<keyword evidence="4 5" id="KW-0472">Membrane</keyword>
<feature type="transmembrane region" description="Helical" evidence="5">
    <location>
        <begin position="83"/>
        <end position="105"/>
    </location>
</feature>
<keyword evidence="8" id="KW-1185">Reference proteome</keyword>
<feature type="transmembrane region" description="Helical" evidence="5">
    <location>
        <begin position="266"/>
        <end position="292"/>
    </location>
</feature>
<feature type="transmembrane region" description="Helical" evidence="5">
    <location>
        <begin position="333"/>
        <end position="351"/>
    </location>
</feature>
<dbReference type="PROSITE" id="PS50850">
    <property type="entry name" value="MFS"/>
    <property type="match status" value="1"/>
</dbReference>
<sequence length="613" mass="68591">MYSKGYRKLDRRDTGVISNFLRTGVTVKQLVRIENRPRIAIAVAAGRSRDRVVVAKGQRMEGKKEINLDSVLESLGPYGRYNLLNFVLLLFPVLLSSFYECGFIFEAQEQMYRCEIHGCEERFNDTSWLEYAIPKDGDGIRPDKCTRYAGVNSTLQQCSPDEFSNKTVPCDSFVYEEGRSFVKEFDLGCKEWKRALVGTVHNSGMFAAMLVTGAISDRFGRKVAVGIASTASFVFGIARAFSGGYITYLVLHFLEAGFGGGLYPSAYVLGCFTYLVLEVGFGGGLYPSAYVLAVELVGLKQRVIVSAMCNMTFVVGVVLIALLAWFVDNWRTYILILYSPAIIVGIYVWFMNESARWLLSKGRREEAVKILKSAAKINNLDPRSLELDALGDPLLKTEHQPDKKSQFSKAIRSSIIWKRLVICSFLWMTCSLVYYGLSINSVSLSANKYVSFMLVVLVEIPAYVVVVIVLDKYGRKRTLIVNYVTCAVTSLLFAFLPRSDWWSIALYLVGKWSVTLAYSSVYIYVSEVFPTNMRQTLISVCSTAGRIGSLIAPLTPLLSQYHKSMPTVIFGAMCMISSGLVLMLPETRNLRLPDTIEEAEELSRMKTRSVVST</sequence>
<dbReference type="InterPro" id="IPR020846">
    <property type="entry name" value="MFS_dom"/>
</dbReference>
<dbReference type="InterPro" id="IPR005829">
    <property type="entry name" value="Sugar_transporter_CS"/>
</dbReference>
<gene>
    <name evidence="7" type="ORF">IPOD504_LOCUS6909</name>
</gene>
<feature type="transmembrane region" description="Helical" evidence="5">
    <location>
        <begin position="304"/>
        <end position="327"/>
    </location>
</feature>
<dbReference type="SUPFAM" id="SSF103473">
    <property type="entry name" value="MFS general substrate transporter"/>
    <property type="match status" value="1"/>
</dbReference>
<feature type="transmembrane region" description="Helical" evidence="5">
    <location>
        <begin position="479"/>
        <end position="496"/>
    </location>
</feature>
<protein>
    <recommendedName>
        <fullName evidence="6">Major facilitator superfamily (MFS) profile domain-containing protein</fullName>
    </recommendedName>
</protein>